<dbReference type="EMBL" id="BAUV01000033">
    <property type="protein sequence ID" value="GAE36376.1"/>
    <property type="molecule type" value="Genomic_DNA"/>
</dbReference>
<dbReference type="PANTHER" id="PTHR24220">
    <property type="entry name" value="IMPORT ATP-BINDING PROTEIN"/>
    <property type="match status" value="1"/>
</dbReference>
<keyword evidence="6" id="KW-0132">Cell division</keyword>
<dbReference type="InterPro" id="IPR003439">
    <property type="entry name" value="ABC_transporter-like_ATP-bd"/>
</dbReference>
<dbReference type="InterPro" id="IPR027417">
    <property type="entry name" value="P-loop_NTPase"/>
</dbReference>
<comment type="caution">
    <text evidence="6">The sequence shown here is derived from an EMBL/GenBank/DDBJ whole genome shotgun (WGS) entry which is preliminary data.</text>
</comment>
<dbReference type="GO" id="GO:0005524">
    <property type="term" value="F:ATP binding"/>
    <property type="evidence" value="ECO:0007669"/>
    <property type="project" value="UniProtKB-KW"/>
</dbReference>
<dbReference type="Proteomes" id="UP000018896">
    <property type="component" value="Unassembled WGS sequence"/>
</dbReference>
<keyword evidence="7" id="KW-1185">Reference proteome</keyword>
<dbReference type="GO" id="GO:0098796">
    <property type="term" value="C:membrane protein complex"/>
    <property type="evidence" value="ECO:0007669"/>
    <property type="project" value="UniProtKB-ARBA"/>
</dbReference>
<dbReference type="SMART" id="SM00382">
    <property type="entry name" value="AAA"/>
    <property type="match status" value="1"/>
</dbReference>
<gene>
    <name evidence="6" type="ORF">JCM9157_3553</name>
</gene>
<accession>W4QW93</accession>
<dbReference type="InterPro" id="IPR015854">
    <property type="entry name" value="ABC_transpr_LolD-like"/>
</dbReference>
<dbReference type="eggNOG" id="COG1136">
    <property type="taxonomic scope" value="Bacteria"/>
</dbReference>
<dbReference type="RefSeq" id="WP_035666317.1">
    <property type="nucleotide sequence ID" value="NZ_BAUV01000033.1"/>
</dbReference>
<keyword evidence="3" id="KW-0547">Nucleotide-binding</keyword>
<dbReference type="GO" id="GO:0022857">
    <property type="term" value="F:transmembrane transporter activity"/>
    <property type="evidence" value="ECO:0007669"/>
    <property type="project" value="TreeGrafter"/>
</dbReference>
<dbReference type="Gene3D" id="3.40.50.300">
    <property type="entry name" value="P-loop containing nucleotide triphosphate hydrolases"/>
    <property type="match status" value="1"/>
</dbReference>
<evidence type="ECO:0000259" key="5">
    <source>
        <dbReference type="PROSITE" id="PS50893"/>
    </source>
</evidence>
<feature type="domain" description="ABC transporter" evidence="5">
    <location>
        <begin position="5"/>
        <end position="228"/>
    </location>
</feature>
<dbReference type="Pfam" id="PF00005">
    <property type="entry name" value="ABC_tran"/>
    <property type="match status" value="1"/>
</dbReference>
<name>W4QW93_HALA3</name>
<dbReference type="InterPro" id="IPR017871">
    <property type="entry name" value="ABC_transporter-like_CS"/>
</dbReference>
<evidence type="ECO:0000256" key="1">
    <source>
        <dbReference type="ARBA" id="ARBA00005417"/>
    </source>
</evidence>
<dbReference type="InterPro" id="IPR003593">
    <property type="entry name" value="AAA+_ATPase"/>
</dbReference>
<keyword evidence="6" id="KW-0131">Cell cycle</keyword>
<sequence length="228" mass="25691">METIVKAVNLTKSFESANKKVEVLKNLEFSIMPHTLTALKGRSGSGKTTLLNLIGALDQPTEGEVYFEETPISRLKDKESSELRRVKMGFIFQSFGLVPLLSVEENVEFGLRVAGVPRNEWKERIQDAIDLVGLNKRAKHRPFELSGGEQQRVAIARAIAPKPVLLLADEPTAELDSRMAFHIINVFQELVQNKETTIIMTTHDPGILDMLENVYTLEDRKVSYEKKL</sequence>
<dbReference type="FunFam" id="3.40.50.300:FF:000032">
    <property type="entry name" value="Export ABC transporter ATP-binding protein"/>
    <property type="match status" value="1"/>
</dbReference>
<dbReference type="SUPFAM" id="SSF52540">
    <property type="entry name" value="P-loop containing nucleoside triphosphate hydrolases"/>
    <property type="match status" value="1"/>
</dbReference>
<evidence type="ECO:0000256" key="2">
    <source>
        <dbReference type="ARBA" id="ARBA00022448"/>
    </source>
</evidence>
<dbReference type="CDD" id="cd03255">
    <property type="entry name" value="ABC_MJ0796_LolCDE_FtsE"/>
    <property type="match status" value="1"/>
</dbReference>
<dbReference type="OrthoDB" id="9791546at2"/>
<protein>
    <submittedName>
        <fullName evidence="6">Cell division transporter</fullName>
    </submittedName>
</protein>
<reference evidence="6 7" key="1">
    <citation type="journal article" date="2014" name="Genome Announc.">
        <title>Draft Genome Sequences of Three Alkaliphilic Bacillus Strains, Bacillus wakoensis JCM 9140T, Bacillus akibai JCM 9157T, and Bacillus hemicellulosilyticus JCM 9152T.</title>
        <authorList>
            <person name="Yuki M."/>
            <person name="Oshima K."/>
            <person name="Suda W."/>
            <person name="Oshida Y."/>
            <person name="Kitamura K."/>
            <person name="Iida T."/>
            <person name="Hattori M."/>
            <person name="Ohkuma M."/>
        </authorList>
    </citation>
    <scope>NUCLEOTIDE SEQUENCE [LARGE SCALE GENOMIC DNA]</scope>
    <source>
        <strain evidence="6 7">JCM 9157</strain>
    </source>
</reference>
<keyword evidence="4" id="KW-0067">ATP-binding</keyword>
<dbReference type="AlphaFoldDB" id="W4QW93"/>
<dbReference type="PROSITE" id="PS50893">
    <property type="entry name" value="ABC_TRANSPORTER_2"/>
    <property type="match status" value="1"/>
</dbReference>
<organism evidence="6 7">
    <name type="scientific">Halalkalibacter akibai (strain ATCC 43226 / DSM 21942 / CIP 109018 / JCM 9157 / 1139)</name>
    <name type="common">Bacillus akibai</name>
    <dbReference type="NCBI Taxonomy" id="1236973"/>
    <lineage>
        <taxon>Bacteria</taxon>
        <taxon>Bacillati</taxon>
        <taxon>Bacillota</taxon>
        <taxon>Bacilli</taxon>
        <taxon>Bacillales</taxon>
        <taxon>Bacillaceae</taxon>
        <taxon>Halalkalibacter</taxon>
    </lineage>
</organism>
<dbReference type="PROSITE" id="PS00211">
    <property type="entry name" value="ABC_TRANSPORTER_1"/>
    <property type="match status" value="1"/>
</dbReference>
<dbReference type="GO" id="GO:0051301">
    <property type="term" value="P:cell division"/>
    <property type="evidence" value="ECO:0007669"/>
    <property type="project" value="UniProtKB-KW"/>
</dbReference>
<evidence type="ECO:0000313" key="7">
    <source>
        <dbReference type="Proteomes" id="UP000018896"/>
    </source>
</evidence>
<dbReference type="GO" id="GO:0016887">
    <property type="term" value="F:ATP hydrolysis activity"/>
    <property type="evidence" value="ECO:0007669"/>
    <property type="project" value="InterPro"/>
</dbReference>
<comment type="similarity">
    <text evidence="1">Belongs to the ABC transporter superfamily.</text>
</comment>
<dbReference type="STRING" id="1236973.JCM9157_3553"/>
<evidence type="ECO:0000256" key="3">
    <source>
        <dbReference type="ARBA" id="ARBA00022741"/>
    </source>
</evidence>
<evidence type="ECO:0000313" key="6">
    <source>
        <dbReference type="EMBL" id="GAE36376.1"/>
    </source>
</evidence>
<keyword evidence="2" id="KW-0813">Transport</keyword>
<dbReference type="GO" id="GO:0005886">
    <property type="term" value="C:plasma membrane"/>
    <property type="evidence" value="ECO:0007669"/>
    <property type="project" value="TreeGrafter"/>
</dbReference>
<evidence type="ECO:0000256" key="4">
    <source>
        <dbReference type="ARBA" id="ARBA00022840"/>
    </source>
</evidence>
<dbReference type="InterPro" id="IPR017911">
    <property type="entry name" value="MacB-like_ATP-bd"/>
</dbReference>
<proteinExistence type="inferred from homology"/>